<accession>T1L6J6</accession>
<organism evidence="1 2">
    <name type="scientific">Tetranychus urticae</name>
    <name type="common">Two-spotted spider mite</name>
    <dbReference type="NCBI Taxonomy" id="32264"/>
    <lineage>
        <taxon>Eukaryota</taxon>
        <taxon>Metazoa</taxon>
        <taxon>Ecdysozoa</taxon>
        <taxon>Arthropoda</taxon>
        <taxon>Chelicerata</taxon>
        <taxon>Arachnida</taxon>
        <taxon>Acari</taxon>
        <taxon>Acariformes</taxon>
        <taxon>Trombidiformes</taxon>
        <taxon>Prostigmata</taxon>
        <taxon>Eleutherengona</taxon>
        <taxon>Raphignathae</taxon>
        <taxon>Tetranychoidea</taxon>
        <taxon>Tetranychidae</taxon>
        <taxon>Tetranychus</taxon>
    </lineage>
</organism>
<evidence type="ECO:0000313" key="1">
    <source>
        <dbReference type="EnsemblMetazoa" id="tetur87g00020.1"/>
    </source>
</evidence>
<dbReference type="AlphaFoldDB" id="T1L6J6"/>
<dbReference type="HOGENOM" id="CLU_2443666_0_0_1"/>
<name>T1L6J6_TETUR</name>
<dbReference type="Proteomes" id="UP000015104">
    <property type="component" value="Unassembled WGS sequence"/>
</dbReference>
<sequence length="90" mass="10581">MSSSFYDVHSMTVVFNYFPATDDWINPDCGARFGRRDLFIWNRLVHDMTIPVIESFPDRWRKDEVVEVLISLILIFNPDQVGLNFPDSVR</sequence>
<keyword evidence="2" id="KW-1185">Reference proteome</keyword>
<proteinExistence type="predicted"/>
<evidence type="ECO:0000313" key="2">
    <source>
        <dbReference type="Proteomes" id="UP000015104"/>
    </source>
</evidence>
<reference evidence="1" key="2">
    <citation type="submission" date="2015-06" db="UniProtKB">
        <authorList>
            <consortium name="EnsemblMetazoa"/>
        </authorList>
    </citation>
    <scope>IDENTIFICATION</scope>
</reference>
<dbReference type="EnsemblMetazoa" id="tetur87g00020.1">
    <property type="protein sequence ID" value="tetur87g00020.1"/>
    <property type="gene ID" value="tetur87g00020"/>
</dbReference>
<protein>
    <submittedName>
        <fullName evidence="1">Uncharacterized protein</fullName>
    </submittedName>
</protein>
<dbReference type="EMBL" id="CAEY01001926">
    <property type="status" value="NOT_ANNOTATED_CDS"/>
    <property type="molecule type" value="Genomic_DNA"/>
</dbReference>
<reference evidence="2" key="1">
    <citation type="submission" date="2011-08" db="EMBL/GenBank/DDBJ databases">
        <authorList>
            <person name="Rombauts S."/>
        </authorList>
    </citation>
    <scope>NUCLEOTIDE SEQUENCE</scope>
    <source>
        <strain evidence="2">London</strain>
    </source>
</reference>